<dbReference type="Proteomes" id="UP001215598">
    <property type="component" value="Unassembled WGS sequence"/>
</dbReference>
<accession>A0AAD7MBH8</accession>
<comment type="caution">
    <text evidence="2">The sequence shown here is derived from an EMBL/GenBank/DDBJ whole genome shotgun (WGS) entry which is preliminary data.</text>
</comment>
<feature type="compositionally biased region" description="Basic and acidic residues" evidence="1">
    <location>
        <begin position="662"/>
        <end position="671"/>
    </location>
</feature>
<protein>
    <submittedName>
        <fullName evidence="2">Uncharacterized protein</fullName>
    </submittedName>
</protein>
<feature type="region of interest" description="Disordered" evidence="1">
    <location>
        <begin position="643"/>
        <end position="671"/>
    </location>
</feature>
<name>A0AAD7MBH8_9AGAR</name>
<dbReference type="AlphaFoldDB" id="A0AAD7MBH8"/>
<sequence length="1240" mass="136411">MSAILAPERGEESFFGGIRSFNIYFRTPRWPQGRGDHKASEAFDPFGDSDNDSWDGGTGTGDSKVFVTFEPGQPPILCRRSRLGCKVLTAIILKVASGASAWRRILLMLFAGTSTLHRVTPFWLLNDRLAEKKAPQLTKSDRASRNHKFWVGCSDYDRESTGRHRSTYIPDDVDEPMFVRALNGRPLVVGNSKDTPPCSAIVHPTTGLRRANCPHSHIVNGHAVTSAIIRRPCSTYRTIFVPDDATIRMALIVHPSDIPHNHPIPVLKKASIQVKESYRQAIRATGTVGATVAKVDNGITPAEFAPALQDKRVKQKLVHDVKMEQYPAGLGAPGAFKLFWDDMQKPLNERYLQRLVTMPDGGTIILTCLAALMRLLDDTGVTSFKTDTTFQRVLGDFNEWEVVVFVKAIQRAVTIARAYVNGASAQFYERLFDEFRAVKLELTAKPIAFKRLVKRGNIIAMNSDMEAAQVLGGARSLFKSNDTQHSGLSDNTPAEEFAPEIIKLCTTHAKRAVLDFKSLVSQADYDRLIDFVYIDSAQKLEEFSGFVKGLGIKKIQDWWDHKAMSPWILPCLIKSQSPMSAEDWDNTPATTNTGEGQHHWTNVQIGTKQSLVEAIENARKLDERVAHEIAVSLDSGILVNSQNESYHRRSRNTNRQTNAAHKLRESHEVADERAEVEHEIQTLQAEKQDAAARLKELRTRKSALGKKSKGSKARSIVVSASSSGRVKTRTIGIYSPLPPVVPYLKFFVSINADTTTVEPTSPVASTSALPPPEIRQTVASSEAAYHYSPPTTELANNSLLPPPAVNGFNYFPQTSYIPSSDFGVYVPAPTASAFDFGAYAPAPTASAFGDYGGFDFEFDFTLLEQFGYVPMENITPAPNPSSHPPGFTLESALPTPVDSMTPGFDTTTFLPSDPIPATSSPSGSWPKLPPVPVSSPTPSPIEPASPLPPLCAPTRGSLMVATPRTSFTPLASEKLGNGRINIDSERAGRMALATVKYGIDFAALRESSTDGGCNFCFVEEDDVLAGWDHQPSRIVQINVLVGEVDWVSTPVFCVRVCAPSTSACEGKQVYREQMKLLGAIIDTDSGAVGDSWFDVGACFEGGGPKDDCFYLLFRDCHADRSERVKALMPGETIAFYCTMERVNKHTVDTRNYCLWALDCQRGEFPAALSFGGVRALGADALAFTKYERDFFATRESTCSPGAMNYHTFKALGNYHIPAFSTRSASFKLVLTKLSIYYWYF</sequence>
<evidence type="ECO:0000313" key="2">
    <source>
        <dbReference type="EMBL" id="KAJ7709266.1"/>
    </source>
</evidence>
<proteinExistence type="predicted"/>
<organism evidence="2 3">
    <name type="scientific">Mycena metata</name>
    <dbReference type="NCBI Taxonomy" id="1033252"/>
    <lineage>
        <taxon>Eukaryota</taxon>
        <taxon>Fungi</taxon>
        <taxon>Dikarya</taxon>
        <taxon>Basidiomycota</taxon>
        <taxon>Agaricomycotina</taxon>
        <taxon>Agaricomycetes</taxon>
        <taxon>Agaricomycetidae</taxon>
        <taxon>Agaricales</taxon>
        <taxon>Marasmiineae</taxon>
        <taxon>Mycenaceae</taxon>
        <taxon>Mycena</taxon>
    </lineage>
</organism>
<feature type="compositionally biased region" description="Pro residues" evidence="1">
    <location>
        <begin position="927"/>
        <end position="944"/>
    </location>
</feature>
<dbReference type="EMBL" id="JARKIB010000423">
    <property type="protein sequence ID" value="KAJ7709266.1"/>
    <property type="molecule type" value="Genomic_DNA"/>
</dbReference>
<feature type="region of interest" description="Disordered" evidence="1">
    <location>
        <begin position="900"/>
        <end position="944"/>
    </location>
</feature>
<reference evidence="2" key="1">
    <citation type="submission" date="2023-03" db="EMBL/GenBank/DDBJ databases">
        <title>Massive genome expansion in bonnet fungi (Mycena s.s.) driven by repeated elements and novel gene families across ecological guilds.</title>
        <authorList>
            <consortium name="Lawrence Berkeley National Laboratory"/>
            <person name="Harder C.B."/>
            <person name="Miyauchi S."/>
            <person name="Viragh M."/>
            <person name="Kuo A."/>
            <person name="Thoen E."/>
            <person name="Andreopoulos B."/>
            <person name="Lu D."/>
            <person name="Skrede I."/>
            <person name="Drula E."/>
            <person name="Henrissat B."/>
            <person name="Morin E."/>
            <person name="Kohler A."/>
            <person name="Barry K."/>
            <person name="LaButti K."/>
            <person name="Morin E."/>
            <person name="Salamov A."/>
            <person name="Lipzen A."/>
            <person name="Mereny Z."/>
            <person name="Hegedus B."/>
            <person name="Baldrian P."/>
            <person name="Stursova M."/>
            <person name="Weitz H."/>
            <person name="Taylor A."/>
            <person name="Grigoriev I.V."/>
            <person name="Nagy L.G."/>
            <person name="Martin F."/>
            <person name="Kauserud H."/>
        </authorList>
    </citation>
    <scope>NUCLEOTIDE SEQUENCE</scope>
    <source>
        <strain evidence="2">CBHHK182m</strain>
    </source>
</reference>
<evidence type="ECO:0000313" key="3">
    <source>
        <dbReference type="Proteomes" id="UP001215598"/>
    </source>
</evidence>
<gene>
    <name evidence="2" type="ORF">B0H16DRAFT_1481051</name>
</gene>
<keyword evidence="3" id="KW-1185">Reference proteome</keyword>
<evidence type="ECO:0000256" key="1">
    <source>
        <dbReference type="SAM" id="MobiDB-lite"/>
    </source>
</evidence>